<reference evidence="2 3" key="1">
    <citation type="submission" date="2017-02" db="EMBL/GenBank/DDBJ databases">
        <authorList>
            <person name="Peterson S.W."/>
        </authorList>
    </citation>
    <scope>NUCLEOTIDE SEQUENCE [LARGE SCALE GENOMIC DNA]</scope>
    <source>
        <strain evidence="2 3">LMG 22410</strain>
    </source>
</reference>
<name>A0A1R4G1D1_9MICO</name>
<evidence type="ECO:0000256" key="1">
    <source>
        <dbReference type="SAM" id="Phobius"/>
    </source>
</evidence>
<sequence>MSEQQIFILAITLILCVTVAITTSTSSKKTNELYRVRMARRAARKRIAERKRASTA</sequence>
<keyword evidence="3" id="KW-1185">Reference proteome</keyword>
<proteinExistence type="predicted"/>
<dbReference type="RefSeq" id="WP_159456940.1">
    <property type="nucleotide sequence ID" value="NZ_FUHU01000035.1"/>
</dbReference>
<keyword evidence="1" id="KW-1133">Transmembrane helix</keyword>
<dbReference type="EMBL" id="FUHU01000035">
    <property type="protein sequence ID" value="SJM61935.1"/>
    <property type="molecule type" value="Genomic_DNA"/>
</dbReference>
<dbReference type="GeneID" id="303174314"/>
<organism evidence="2 3">
    <name type="scientific">Agrococcus casei LMG 22410</name>
    <dbReference type="NCBI Taxonomy" id="1255656"/>
    <lineage>
        <taxon>Bacteria</taxon>
        <taxon>Bacillati</taxon>
        <taxon>Actinomycetota</taxon>
        <taxon>Actinomycetes</taxon>
        <taxon>Micrococcales</taxon>
        <taxon>Microbacteriaceae</taxon>
        <taxon>Agrococcus</taxon>
    </lineage>
</organism>
<gene>
    <name evidence="2" type="ORF">CZ674_08065</name>
</gene>
<feature type="transmembrane region" description="Helical" evidence="1">
    <location>
        <begin position="6"/>
        <end position="25"/>
    </location>
</feature>
<accession>A0A1R4G1D1</accession>
<protein>
    <submittedName>
        <fullName evidence="2">Uncharacterized protein</fullName>
    </submittedName>
</protein>
<evidence type="ECO:0000313" key="2">
    <source>
        <dbReference type="EMBL" id="SJM61935.1"/>
    </source>
</evidence>
<keyword evidence="1" id="KW-0812">Transmembrane</keyword>
<keyword evidence="1" id="KW-0472">Membrane</keyword>
<dbReference type="Proteomes" id="UP000195787">
    <property type="component" value="Unassembled WGS sequence"/>
</dbReference>
<evidence type="ECO:0000313" key="3">
    <source>
        <dbReference type="Proteomes" id="UP000195787"/>
    </source>
</evidence>
<dbReference type="AlphaFoldDB" id="A0A1R4G1D1"/>